<keyword evidence="5 25" id="KW-1133">Transmembrane helix</keyword>
<evidence type="ECO:0000256" key="21">
    <source>
        <dbReference type="ARBA" id="ARBA00044985"/>
    </source>
</evidence>
<protein>
    <recommendedName>
        <fullName evidence="21">Lysosomal dipeptide transporter MFSD1</fullName>
    </recommendedName>
    <alternativeName>
        <fullName evidence="22">Major facilitator superfamily domain-containing protein 1</fullName>
    </alternativeName>
</protein>
<feature type="transmembrane region" description="Helical" evidence="25">
    <location>
        <begin position="315"/>
        <end position="336"/>
    </location>
</feature>
<feature type="transmembrane region" description="Helical" evidence="25">
    <location>
        <begin position="225"/>
        <end position="246"/>
    </location>
</feature>
<evidence type="ECO:0000256" key="14">
    <source>
        <dbReference type="ARBA" id="ARBA00044898"/>
    </source>
</evidence>
<evidence type="ECO:0000256" key="11">
    <source>
        <dbReference type="ARBA" id="ARBA00044884"/>
    </source>
</evidence>
<comment type="catalytic activity">
    <reaction evidence="13">
        <text>L-alpha-aminoacyl-L-lysine(out) = L-alpha-aminoacyl-L-lysine(in)</text>
        <dbReference type="Rhea" id="RHEA:79383"/>
        <dbReference type="ChEBI" id="CHEBI:229966"/>
    </reaction>
</comment>
<evidence type="ECO:0000256" key="6">
    <source>
        <dbReference type="ARBA" id="ARBA00023136"/>
    </source>
</evidence>
<feature type="transmembrane region" description="Helical" evidence="25">
    <location>
        <begin position="261"/>
        <end position="279"/>
    </location>
</feature>
<dbReference type="GO" id="GO:0005765">
    <property type="term" value="C:lysosomal membrane"/>
    <property type="evidence" value="ECO:0007669"/>
    <property type="project" value="UniProtKB-SubCell"/>
</dbReference>
<comment type="catalytic activity">
    <reaction evidence="12">
        <text>L-lysyl-L-alpha-amino acid(out) = L-lysyl-L-alpha-amino acid(in)</text>
        <dbReference type="Rhea" id="RHEA:79387"/>
        <dbReference type="ChEBI" id="CHEBI:229965"/>
    </reaction>
</comment>
<dbReference type="PROSITE" id="PS50850">
    <property type="entry name" value="MFS"/>
    <property type="match status" value="1"/>
</dbReference>
<dbReference type="CDD" id="cd06174">
    <property type="entry name" value="MFS"/>
    <property type="match status" value="1"/>
</dbReference>
<feature type="transmembrane region" description="Helical" evidence="25">
    <location>
        <begin position="9"/>
        <end position="30"/>
    </location>
</feature>
<evidence type="ECO:0000256" key="9">
    <source>
        <dbReference type="ARBA" id="ARBA00044878"/>
    </source>
</evidence>
<evidence type="ECO:0000256" key="25">
    <source>
        <dbReference type="SAM" id="Phobius"/>
    </source>
</evidence>
<evidence type="ECO:0000313" key="28">
    <source>
        <dbReference type="Proteomes" id="UP000636949"/>
    </source>
</evidence>
<evidence type="ECO:0000256" key="18">
    <source>
        <dbReference type="ARBA" id="ARBA00044912"/>
    </source>
</evidence>
<dbReference type="PANTHER" id="PTHR23512">
    <property type="entry name" value="MAJOR FACILITATOR SUPERFAMILY DOMAIN-CONTAINING PROTEIN 1"/>
    <property type="match status" value="1"/>
</dbReference>
<comment type="similarity">
    <text evidence="2">Belongs to the major facilitator superfamily.</text>
</comment>
<dbReference type="AlphaFoldDB" id="A0A8J3E9X6"/>
<evidence type="ECO:0000256" key="12">
    <source>
        <dbReference type="ARBA" id="ARBA00044891"/>
    </source>
</evidence>
<keyword evidence="6 25" id="KW-0472">Membrane</keyword>
<evidence type="ECO:0000256" key="23">
    <source>
        <dbReference type="ARBA" id="ARBA00045709"/>
    </source>
</evidence>
<evidence type="ECO:0000256" key="19">
    <source>
        <dbReference type="ARBA" id="ARBA00044919"/>
    </source>
</evidence>
<comment type="catalytic activity">
    <reaction evidence="8">
        <text>L-lysyl-L-alanine(out) = L-lysyl-L-alanine(in)</text>
        <dbReference type="Rhea" id="RHEA:79399"/>
        <dbReference type="ChEBI" id="CHEBI:229954"/>
    </reaction>
</comment>
<gene>
    <name evidence="27" type="ORF">GCM10010995_25320</name>
</gene>
<dbReference type="SUPFAM" id="SSF103473">
    <property type="entry name" value="MFS general substrate transporter"/>
    <property type="match status" value="1"/>
</dbReference>
<evidence type="ECO:0000256" key="5">
    <source>
        <dbReference type="ARBA" id="ARBA00022989"/>
    </source>
</evidence>
<dbReference type="Proteomes" id="UP000636949">
    <property type="component" value="Unassembled WGS sequence"/>
</dbReference>
<name>A0A8J3E9X6_9GAMM</name>
<comment type="catalytic activity">
    <reaction evidence="20">
        <text>L-lysyl-glycine(out) = L-lysyl-glycine(in)</text>
        <dbReference type="Rhea" id="RHEA:79407"/>
        <dbReference type="ChEBI" id="CHEBI:191202"/>
    </reaction>
</comment>
<comment type="catalytic activity">
    <reaction evidence="15">
        <text>L-arginyl-L-alpha-amino acid(out) = L-arginyl-L-alpha-amino acid(in)</text>
        <dbReference type="Rhea" id="RHEA:79371"/>
        <dbReference type="ChEBI" id="CHEBI:84315"/>
    </reaction>
</comment>
<feature type="domain" description="Major facilitator superfamily (MFS) profile" evidence="26">
    <location>
        <begin position="10"/>
        <end position="415"/>
    </location>
</feature>
<dbReference type="PANTHER" id="PTHR23512:SF3">
    <property type="entry name" value="MAJOR FACILITATOR SUPERFAMILY DOMAIN-CONTAINING PROTEIN 1"/>
    <property type="match status" value="1"/>
</dbReference>
<dbReference type="GO" id="GO:0022857">
    <property type="term" value="F:transmembrane transporter activity"/>
    <property type="evidence" value="ECO:0007669"/>
    <property type="project" value="InterPro"/>
</dbReference>
<comment type="function">
    <text evidence="23">Lysosomal dipeptide uniporter that selectively exports lysine, arginine or histidine-containing dipeptides with a net positive charge from the lysosome lumen into the cytosol. Could play a role in a specific type of protein O-glycosylation indirectly regulating macrophages migration and tissue invasion. Also essential for liver homeostasis.</text>
</comment>
<evidence type="ECO:0000256" key="20">
    <source>
        <dbReference type="ARBA" id="ARBA00044924"/>
    </source>
</evidence>
<evidence type="ECO:0000256" key="3">
    <source>
        <dbReference type="ARBA" id="ARBA00022448"/>
    </source>
</evidence>
<dbReference type="Gene3D" id="1.20.1250.20">
    <property type="entry name" value="MFS general substrate transporter like domains"/>
    <property type="match status" value="2"/>
</dbReference>
<evidence type="ECO:0000256" key="8">
    <source>
        <dbReference type="ARBA" id="ARBA00044876"/>
    </source>
</evidence>
<dbReference type="RefSeq" id="WP_117003860.1">
    <property type="nucleotide sequence ID" value="NZ_BMJS01000045.1"/>
</dbReference>
<comment type="catalytic activity">
    <reaction evidence="16">
        <text>L-lysyl-L-lysine(out) = L-lysyl-L-lysine(in)</text>
        <dbReference type="Rhea" id="RHEA:79403"/>
        <dbReference type="ChEBI" id="CHEBI:229956"/>
    </reaction>
</comment>
<feature type="transmembrane region" description="Helical" evidence="25">
    <location>
        <begin position="168"/>
        <end position="187"/>
    </location>
</feature>
<evidence type="ECO:0000256" key="24">
    <source>
        <dbReference type="ARBA" id="ARBA00046376"/>
    </source>
</evidence>
<comment type="subcellular location">
    <subcellularLocation>
        <location evidence="1">Lysosome membrane</location>
        <topology evidence="1">Multi-pass membrane protein</topology>
    </subcellularLocation>
</comment>
<dbReference type="InterPro" id="IPR052187">
    <property type="entry name" value="MFSD1"/>
</dbReference>
<comment type="catalytic activity">
    <reaction evidence="10">
        <text>L-alpha-aminoacyl-L-arginine(out) = L-alpha-aminoacyl-L-arginine(in)</text>
        <dbReference type="Rhea" id="RHEA:79367"/>
        <dbReference type="ChEBI" id="CHEBI:229968"/>
    </reaction>
</comment>
<comment type="catalytic activity">
    <reaction evidence="17">
        <text>L-arginyl-glycine(out) = L-arginyl-glycine(in)</text>
        <dbReference type="Rhea" id="RHEA:79391"/>
        <dbReference type="ChEBI" id="CHEBI:229955"/>
    </reaction>
</comment>
<comment type="catalytic activity">
    <reaction evidence="14">
        <text>L-aspartyl-L-lysine(out) = L-aspartyl-L-lysine(in)</text>
        <dbReference type="Rhea" id="RHEA:79411"/>
        <dbReference type="ChEBI" id="CHEBI:229953"/>
    </reaction>
</comment>
<dbReference type="OrthoDB" id="5620971at2"/>
<keyword evidence="28" id="KW-1185">Reference proteome</keyword>
<keyword evidence="7" id="KW-0458">Lysosome</keyword>
<evidence type="ECO:0000259" key="26">
    <source>
        <dbReference type="PROSITE" id="PS50850"/>
    </source>
</evidence>
<feature type="transmembrane region" description="Helical" evidence="25">
    <location>
        <begin position="102"/>
        <end position="122"/>
    </location>
</feature>
<reference evidence="27" key="1">
    <citation type="journal article" date="2014" name="Int. J. Syst. Evol. Microbiol.">
        <title>Complete genome sequence of Corynebacterium casei LMG S-19264T (=DSM 44701T), isolated from a smear-ripened cheese.</title>
        <authorList>
            <consortium name="US DOE Joint Genome Institute (JGI-PGF)"/>
            <person name="Walter F."/>
            <person name="Albersmeier A."/>
            <person name="Kalinowski J."/>
            <person name="Ruckert C."/>
        </authorList>
    </citation>
    <scope>NUCLEOTIDE SEQUENCE</scope>
    <source>
        <strain evidence="27">CGMCC 1.15758</strain>
    </source>
</reference>
<keyword evidence="3" id="KW-0813">Transport</keyword>
<evidence type="ECO:0000256" key="10">
    <source>
        <dbReference type="ARBA" id="ARBA00044881"/>
    </source>
</evidence>
<accession>A0A8J3E9X6</accession>
<evidence type="ECO:0000256" key="1">
    <source>
        <dbReference type="ARBA" id="ARBA00004155"/>
    </source>
</evidence>
<feature type="transmembrane region" description="Helical" evidence="25">
    <location>
        <begin position="134"/>
        <end position="156"/>
    </location>
</feature>
<organism evidence="27 28">
    <name type="scientific">Cysteiniphilum litorale</name>
    <dbReference type="NCBI Taxonomy" id="2056700"/>
    <lineage>
        <taxon>Bacteria</taxon>
        <taxon>Pseudomonadati</taxon>
        <taxon>Pseudomonadota</taxon>
        <taxon>Gammaproteobacteria</taxon>
        <taxon>Thiotrichales</taxon>
        <taxon>Fastidiosibacteraceae</taxon>
        <taxon>Cysteiniphilum</taxon>
    </lineage>
</organism>
<evidence type="ECO:0000256" key="17">
    <source>
        <dbReference type="ARBA" id="ARBA00044903"/>
    </source>
</evidence>
<dbReference type="InterPro" id="IPR011701">
    <property type="entry name" value="MFS"/>
</dbReference>
<comment type="caution">
    <text evidence="27">The sequence shown here is derived from an EMBL/GenBank/DDBJ whole genome shotgun (WGS) entry which is preliminary data.</text>
</comment>
<feature type="transmembrane region" description="Helical" evidence="25">
    <location>
        <begin position="291"/>
        <end position="309"/>
    </location>
</feature>
<evidence type="ECO:0000256" key="15">
    <source>
        <dbReference type="ARBA" id="ARBA00044899"/>
    </source>
</evidence>
<comment type="catalytic activity">
    <reaction evidence="19">
        <text>L-alanyl-L-lysine(out) = L-alanyl-L-lysine(in)</text>
        <dbReference type="Rhea" id="RHEA:79415"/>
        <dbReference type="ChEBI" id="CHEBI:192470"/>
    </reaction>
</comment>
<comment type="subunit">
    <text evidence="24">Homodimer. Interacts with lysosomal protein GLMP (via lumenal domain); the interaction starts while both proteins are still in the endoplasmic reticulum and is required for stabilization of MFSD1 in lysosomes but has no direct effect on its targeting to lysosomes or transporter activity.</text>
</comment>
<evidence type="ECO:0000256" key="16">
    <source>
        <dbReference type="ARBA" id="ARBA00044900"/>
    </source>
</evidence>
<proteinExistence type="inferred from homology"/>
<keyword evidence="4 25" id="KW-0812">Transmembrane</keyword>
<reference evidence="27" key="2">
    <citation type="submission" date="2020-09" db="EMBL/GenBank/DDBJ databases">
        <authorList>
            <person name="Sun Q."/>
            <person name="Zhou Y."/>
        </authorList>
    </citation>
    <scope>NUCLEOTIDE SEQUENCE</scope>
    <source>
        <strain evidence="27">CGMCC 1.15758</strain>
    </source>
</reference>
<evidence type="ECO:0000313" key="27">
    <source>
        <dbReference type="EMBL" id="GGG06735.1"/>
    </source>
</evidence>
<evidence type="ECO:0000256" key="13">
    <source>
        <dbReference type="ARBA" id="ARBA00044893"/>
    </source>
</evidence>
<evidence type="ECO:0000256" key="2">
    <source>
        <dbReference type="ARBA" id="ARBA00008335"/>
    </source>
</evidence>
<evidence type="ECO:0000256" key="7">
    <source>
        <dbReference type="ARBA" id="ARBA00023228"/>
    </source>
</evidence>
<feature type="transmembrane region" description="Helical" evidence="25">
    <location>
        <begin position="343"/>
        <end position="371"/>
    </location>
</feature>
<feature type="transmembrane region" description="Helical" evidence="25">
    <location>
        <begin position="50"/>
        <end position="71"/>
    </location>
</feature>
<evidence type="ECO:0000256" key="22">
    <source>
        <dbReference type="ARBA" id="ARBA00045018"/>
    </source>
</evidence>
<comment type="catalytic activity">
    <reaction evidence="9">
        <text>L-histidyl-glycine(out) = L-histidyl-glycine(in)</text>
        <dbReference type="Rhea" id="RHEA:79395"/>
        <dbReference type="ChEBI" id="CHEBI:229957"/>
    </reaction>
</comment>
<comment type="catalytic activity">
    <reaction evidence="18">
        <text>L-histidyl-L-alpha-amino acid(out) = L-histidyl-L-alpha-amino acid(in)</text>
        <dbReference type="Rhea" id="RHEA:79379"/>
        <dbReference type="ChEBI" id="CHEBI:229964"/>
    </reaction>
</comment>
<dbReference type="InterPro" id="IPR036259">
    <property type="entry name" value="MFS_trans_sf"/>
</dbReference>
<feature type="transmembrane region" description="Helical" evidence="25">
    <location>
        <begin position="391"/>
        <end position="410"/>
    </location>
</feature>
<evidence type="ECO:0000256" key="4">
    <source>
        <dbReference type="ARBA" id="ARBA00022692"/>
    </source>
</evidence>
<comment type="catalytic activity">
    <reaction evidence="11">
        <text>L-alpha-aminoacyl-L-histidine(out) = L-alpha-aminoacyl-L-histidine(in)</text>
        <dbReference type="Rhea" id="RHEA:79375"/>
        <dbReference type="ChEBI" id="CHEBI:229967"/>
    </reaction>
</comment>
<dbReference type="InterPro" id="IPR020846">
    <property type="entry name" value="MFS_dom"/>
</dbReference>
<sequence length="415" mass="45179">MSIKNIKGYAWIVIVLSSFLLFYKYIALVFPSLIAGDIKLHFGINSAQMGFLSAVFLYCVLFIQPFAGLLLDRFGCRNVSTVSLLISAFGVLLFAASNHIAFAFIGRLMMGLGVAFATVSYMKAAATWFDEKGFSVASSLLLTAAMAGAVVGQAPLSALFNSVGWQEGLYYCAIIGVVFAIVYWLIVRDDPEEGHANLAEEQAAQNEQKNILKMIKKVISSRNNWLLMAYSGLIFTTIDAFGGLWGNSFFVQKYALTTTQASYFISCIFIGMGIGAPIMGKLSVKIRCVPIMFCCTLIGFVSLLAILYLHLNTTLLVIACLVYGIVTSSFMLVFVVGRKVNPLWVMATAVALINTGEPIFGGTFEGLVGMILDHLQPDVLGANYSVSSYEVAFSILPGSIILALLTLCFVRERKH</sequence>
<dbReference type="Pfam" id="PF07690">
    <property type="entry name" value="MFS_1"/>
    <property type="match status" value="1"/>
</dbReference>
<feature type="transmembrane region" description="Helical" evidence="25">
    <location>
        <begin position="78"/>
        <end position="96"/>
    </location>
</feature>
<dbReference type="EMBL" id="BMJS01000045">
    <property type="protein sequence ID" value="GGG06735.1"/>
    <property type="molecule type" value="Genomic_DNA"/>
</dbReference>